<name>A0ABT8KU72_9BACT</name>
<proteinExistence type="predicted"/>
<dbReference type="EMBL" id="JAUJEA010000010">
    <property type="protein sequence ID" value="MDN5204296.1"/>
    <property type="molecule type" value="Genomic_DNA"/>
</dbReference>
<dbReference type="RefSeq" id="WP_346754321.1">
    <property type="nucleotide sequence ID" value="NZ_JAUJEA010000010.1"/>
</dbReference>
<accession>A0ABT8KU72</accession>
<reference evidence="1" key="1">
    <citation type="submission" date="2023-06" db="EMBL/GenBank/DDBJ databases">
        <title>Genomic of Parafulvivirga corallium.</title>
        <authorList>
            <person name="Wang G."/>
        </authorList>
    </citation>
    <scope>NUCLEOTIDE SEQUENCE</scope>
    <source>
        <strain evidence="1">BMA10</strain>
    </source>
</reference>
<keyword evidence="2" id="KW-1185">Reference proteome</keyword>
<gene>
    <name evidence="1" type="ORF">QQ008_23085</name>
</gene>
<evidence type="ECO:0008006" key="3">
    <source>
        <dbReference type="Google" id="ProtNLM"/>
    </source>
</evidence>
<evidence type="ECO:0000313" key="1">
    <source>
        <dbReference type="EMBL" id="MDN5204296.1"/>
    </source>
</evidence>
<dbReference type="Proteomes" id="UP001172082">
    <property type="component" value="Unassembled WGS sequence"/>
</dbReference>
<organism evidence="1 2">
    <name type="scientific">Splendidivirga corallicola</name>
    <dbReference type="NCBI Taxonomy" id="3051826"/>
    <lineage>
        <taxon>Bacteria</taxon>
        <taxon>Pseudomonadati</taxon>
        <taxon>Bacteroidota</taxon>
        <taxon>Cytophagia</taxon>
        <taxon>Cytophagales</taxon>
        <taxon>Splendidivirgaceae</taxon>
        <taxon>Splendidivirga</taxon>
    </lineage>
</organism>
<sequence>MNEINGKILSERIGKVLDYLKENKITQYEVEQQLNYTSLSKAKNYARYPQAIIERKTRAELLEDLLTEYRLIYDEEFDRVKSENDKVHVNPVDHTLYYIMYYYAFARDTIGKAIVKIINKKRVEINFPQDEHWEGRFEVVENYTFIEAEKLGDYTRVKKLICLFSGTEKFGRPILLGTYSTVKRDGYPAAGSVLFEKVEQKELLEKKVKSETDPRIAYYLTNKVFIADTFTPNSLDNLRSEFRLLARYAGDYHFFYLHNNKKISKYDLIMTSDSKVKLNFEGVMYTGYYKFLDHHTIKLELTDGARFSHMTDDTIIIYLNTINASYNPFLYCVGISNAIETGSNSFSCLLIEKRKHSELPKEEIEKVLARLTNTHIQQS</sequence>
<comment type="caution">
    <text evidence="1">The sequence shown here is derived from an EMBL/GenBank/DDBJ whole genome shotgun (WGS) entry which is preliminary data.</text>
</comment>
<evidence type="ECO:0000313" key="2">
    <source>
        <dbReference type="Proteomes" id="UP001172082"/>
    </source>
</evidence>
<protein>
    <recommendedName>
        <fullName evidence="3">WYL domain-containing protein</fullName>
    </recommendedName>
</protein>